<comment type="caution">
    <text evidence="2">The sequence shown here is derived from an EMBL/GenBank/DDBJ whole genome shotgun (WGS) entry which is preliminary data.</text>
</comment>
<evidence type="ECO:0000313" key="2">
    <source>
        <dbReference type="EMBL" id="GAA4742487.1"/>
    </source>
</evidence>
<proteinExistence type="predicted"/>
<dbReference type="EMBL" id="BAABKN010000016">
    <property type="protein sequence ID" value="GAA4742487.1"/>
    <property type="molecule type" value="Genomic_DNA"/>
</dbReference>
<name>A0ABP8YZR8_9ACTN</name>
<keyword evidence="3" id="KW-1185">Reference proteome</keyword>
<organism evidence="2 3">
    <name type="scientific">Nocardioides endophyticus</name>
    <dbReference type="NCBI Taxonomy" id="1353775"/>
    <lineage>
        <taxon>Bacteria</taxon>
        <taxon>Bacillati</taxon>
        <taxon>Actinomycetota</taxon>
        <taxon>Actinomycetes</taxon>
        <taxon>Propionibacteriales</taxon>
        <taxon>Nocardioidaceae</taxon>
        <taxon>Nocardioides</taxon>
    </lineage>
</organism>
<gene>
    <name evidence="2" type="ORF">GCM10023350_29050</name>
</gene>
<sequence>MSVGLPKVVAELFTGRARATASGIYMTGAHVGEIVALAATAALYFTVGEVGGFAGPSLVGAFVSVTGSFTLGVASLSVVTFGAALAAWRMPVPAEQESPP</sequence>
<evidence type="ECO:0000313" key="3">
    <source>
        <dbReference type="Proteomes" id="UP001499882"/>
    </source>
</evidence>
<evidence type="ECO:0008006" key="4">
    <source>
        <dbReference type="Google" id="ProtNLM"/>
    </source>
</evidence>
<feature type="transmembrane region" description="Helical" evidence="1">
    <location>
        <begin position="24"/>
        <end position="47"/>
    </location>
</feature>
<keyword evidence="1" id="KW-0472">Membrane</keyword>
<reference evidence="3" key="1">
    <citation type="journal article" date="2019" name="Int. J. Syst. Evol. Microbiol.">
        <title>The Global Catalogue of Microorganisms (GCM) 10K type strain sequencing project: providing services to taxonomists for standard genome sequencing and annotation.</title>
        <authorList>
            <consortium name="The Broad Institute Genomics Platform"/>
            <consortium name="The Broad Institute Genome Sequencing Center for Infectious Disease"/>
            <person name="Wu L."/>
            <person name="Ma J."/>
        </authorList>
    </citation>
    <scope>NUCLEOTIDE SEQUENCE [LARGE SCALE GENOMIC DNA]</scope>
    <source>
        <strain evidence="3">JCM 18532</strain>
    </source>
</reference>
<dbReference type="Proteomes" id="UP001499882">
    <property type="component" value="Unassembled WGS sequence"/>
</dbReference>
<keyword evidence="1" id="KW-0812">Transmembrane</keyword>
<accession>A0ABP8YZR8</accession>
<protein>
    <recommendedName>
        <fullName evidence="4">MFS transporter</fullName>
    </recommendedName>
</protein>
<evidence type="ECO:0000256" key="1">
    <source>
        <dbReference type="SAM" id="Phobius"/>
    </source>
</evidence>
<keyword evidence="1" id="KW-1133">Transmembrane helix</keyword>
<feature type="transmembrane region" description="Helical" evidence="1">
    <location>
        <begin position="59"/>
        <end position="88"/>
    </location>
</feature>